<organism evidence="1 2">
    <name type="scientific">Triparma laevis f. longispina</name>
    <dbReference type="NCBI Taxonomy" id="1714387"/>
    <lineage>
        <taxon>Eukaryota</taxon>
        <taxon>Sar</taxon>
        <taxon>Stramenopiles</taxon>
        <taxon>Ochrophyta</taxon>
        <taxon>Bolidophyceae</taxon>
        <taxon>Parmales</taxon>
        <taxon>Triparmaceae</taxon>
        <taxon>Triparma</taxon>
    </lineage>
</organism>
<keyword evidence="2" id="KW-1185">Reference proteome</keyword>
<evidence type="ECO:0000313" key="1">
    <source>
        <dbReference type="EMBL" id="GMH60018.1"/>
    </source>
</evidence>
<dbReference type="EMBL" id="BRXW01000494">
    <property type="protein sequence ID" value="GMH60018.1"/>
    <property type="molecule type" value="Genomic_DNA"/>
</dbReference>
<dbReference type="AlphaFoldDB" id="A0A9W7DZ30"/>
<dbReference type="Proteomes" id="UP001165122">
    <property type="component" value="Unassembled WGS sequence"/>
</dbReference>
<evidence type="ECO:0000313" key="2">
    <source>
        <dbReference type="Proteomes" id="UP001165122"/>
    </source>
</evidence>
<comment type="caution">
    <text evidence="1">The sequence shown here is derived from an EMBL/GenBank/DDBJ whole genome shotgun (WGS) entry which is preliminary data.</text>
</comment>
<reference evidence="2" key="1">
    <citation type="journal article" date="2023" name="Commun. Biol.">
        <title>Genome analysis of Parmales, the sister group of diatoms, reveals the evolutionary specialization of diatoms from phago-mixotrophs to photoautotrophs.</title>
        <authorList>
            <person name="Ban H."/>
            <person name="Sato S."/>
            <person name="Yoshikawa S."/>
            <person name="Yamada K."/>
            <person name="Nakamura Y."/>
            <person name="Ichinomiya M."/>
            <person name="Sato N."/>
            <person name="Blanc-Mathieu R."/>
            <person name="Endo H."/>
            <person name="Kuwata A."/>
            <person name="Ogata H."/>
        </authorList>
    </citation>
    <scope>NUCLEOTIDE SEQUENCE [LARGE SCALE GENOMIC DNA]</scope>
    <source>
        <strain evidence="2">NIES 3700</strain>
    </source>
</reference>
<name>A0A9W7DZ30_9STRA</name>
<sequence length="200" mass="23742">MRRFFVKARGRKVWRRKKEEAEKWRKRRVVGVVFKALVMWREEGKEKVKKQIEMKRALGRKVKIEGLKVVLGEAHWKRKWVKTVWRYWVNWRKYEEEKVMAFLVKQRLKRSFTRWVRVEREGRRERWVGRMVSERRVEEIRREEGGGVGGNASSVVSDITGGSVGVGTINATPEKVRTNSVASRGDMFSPTMEKGRSYKS</sequence>
<gene>
    <name evidence="1" type="ORF">TrLO_g2206</name>
</gene>
<proteinExistence type="predicted"/>
<protein>
    <submittedName>
        <fullName evidence="1">Uncharacterized protein</fullName>
    </submittedName>
</protein>
<accession>A0A9W7DZ30</accession>